<dbReference type="Proteomes" id="UP000531840">
    <property type="component" value="Unassembled WGS sequence"/>
</dbReference>
<organism evidence="1 2">
    <name type="scientific">Gemelliphila palaticanis</name>
    <dbReference type="NCBI Taxonomy" id="81950"/>
    <lineage>
        <taxon>Bacteria</taxon>
        <taxon>Bacillati</taxon>
        <taxon>Bacillota</taxon>
        <taxon>Bacilli</taxon>
        <taxon>Bacillales</taxon>
        <taxon>Gemellaceae</taxon>
        <taxon>Gemelliphila</taxon>
    </lineage>
</organism>
<evidence type="ECO:0000313" key="2">
    <source>
        <dbReference type="Proteomes" id="UP000531840"/>
    </source>
</evidence>
<gene>
    <name evidence="1" type="ORF">HZY85_03245</name>
</gene>
<keyword evidence="2" id="KW-1185">Reference proteome</keyword>
<name>A0ABX2SY32_9BACL</name>
<accession>A0ABX2SY32</accession>
<reference evidence="1 2" key="1">
    <citation type="submission" date="2020-07" db="EMBL/GenBank/DDBJ databases">
        <title>MOT database genomes.</title>
        <authorList>
            <person name="Joseph S."/>
            <person name="Aduse-Opoku J."/>
            <person name="Hashim A."/>
            <person name="Wade W."/>
            <person name="Curtis M."/>
        </authorList>
    </citation>
    <scope>NUCLEOTIDE SEQUENCE [LARGE SCALE GENOMIC DNA]</scope>
    <source>
        <strain evidence="1 2">CIP 106318</strain>
    </source>
</reference>
<dbReference type="RefSeq" id="WP_179940830.1">
    <property type="nucleotide sequence ID" value="NZ_JACBYF010000004.1"/>
</dbReference>
<sequence length="247" mass="29657">MTFLTSNSCTGIVINKIQYKDYHEILNIIDDKGIVSSYFYENINKNKKKTKVSVPNKVNVVYIQTSGMRKIISLDVIEYYKNISYDLFLLSDINYILEMISYDVDIHGYYLLLSNILDLIEYEDIDSKLALLFFTVKFLELNGHSFRYKTTDNRYLGYSFKKHMFLDYIEKYHFFEMDNKLVKLIYLLRISDYNILTKIYLDKEEYRKLFIFINLVLNNYIGIYLKAYNKIIELEDYDNDFRGDNKI</sequence>
<proteinExistence type="predicted"/>
<comment type="caution">
    <text evidence="1">The sequence shown here is derived from an EMBL/GenBank/DDBJ whole genome shotgun (WGS) entry which is preliminary data.</text>
</comment>
<protein>
    <recommendedName>
        <fullName evidence="3">DNA repair protein RecO</fullName>
    </recommendedName>
</protein>
<evidence type="ECO:0008006" key="3">
    <source>
        <dbReference type="Google" id="ProtNLM"/>
    </source>
</evidence>
<evidence type="ECO:0000313" key="1">
    <source>
        <dbReference type="EMBL" id="NYS47211.1"/>
    </source>
</evidence>
<dbReference type="EMBL" id="JACBYF010000004">
    <property type="protein sequence ID" value="NYS47211.1"/>
    <property type="molecule type" value="Genomic_DNA"/>
</dbReference>